<dbReference type="InterPro" id="IPR013762">
    <property type="entry name" value="Integrase-like_cat_sf"/>
</dbReference>
<keyword evidence="3" id="KW-0233">DNA recombination</keyword>
<reference evidence="5 6" key="1">
    <citation type="submission" date="2015-09" db="EMBL/GenBank/DDBJ databases">
        <authorList>
            <consortium name="Pathogen Informatics"/>
        </authorList>
    </citation>
    <scope>NUCLEOTIDE SEQUENCE [LARGE SCALE GENOMIC DNA]</scope>
    <source>
        <strain evidence="5 6">2789STDY5834962</strain>
    </source>
</reference>
<evidence type="ECO:0000259" key="4">
    <source>
        <dbReference type="PROSITE" id="PS51898"/>
    </source>
</evidence>
<dbReference type="PANTHER" id="PTHR30349">
    <property type="entry name" value="PHAGE INTEGRASE-RELATED"/>
    <property type="match status" value="1"/>
</dbReference>
<evidence type="ECO:0000313" key="6">
    <source>
        <dbReference type="Proteomes" id="UP000095727"/>
    </source>
</evidence>
<dbReference type="AlphaFoldDB" id="A0A173TC60"/>
<evidence type="ECO:0000313" key="5">
    <source>
        <dbReference type="EMBL" id="CUN00393.1"/>
    </source>
</evidence>
<protein>
    <submittedName>
        <fullName evidence="5">Tyrosine recombinase XerD</fullName>
    </submittedName>
</protein>
<dbReference type="CDD" id="cd01189">
    <property type="entry name" value="INT_ICEBs1_C_like"/>
    <property type="match status" value="1"/>
</dbReference>
<dbReference type="Gene3D" id="1.10.443.10">
    <property type="entry name" value="Intergrase catalytic core"/>
    <property type="match status" value="1"/>
</dbReference>
<dbReference type="InterPro" id="IPR011010">
    <property type="entry name" value="DNA_brk_join_enz"/>
</dbReference>
<dbReference type="EMBL" id="CYXR01000014">
    <property type="protein sequence ID" value="CUN00393.1"/>
    <property type="molecule type" value="Genomic_DNA"/>
</dbReference>
<organism evidence="5 6">
    <name type="scientific">Coprococcus comes</name>
    <dbReference type="NCBI Taxonomy" id="410072"/>
    <lineage>
        <taxon>Bacteria</taxon>
        <taxon>Bacillati</taxon>
        <taxon>Bacillota</taxon>
        <taxon>Clostridia</taxon>
        <taxon>Lachnospirales</taxon>
        <taxon>Lachnospiraceae</taxon>
        <taxon>Coprococcus</taxon>
    </lineage>
</organism>
<dbReference type="SUPFAM" id="SSF56349">
    <property type="entry name" value="DNA breaking-rejoining enzymes"/>
    <property type="match status" value="1"/>
</dbReference>
<sequence>MKYKEIIKPEINPLILNTSVVDWNFRPSITTDHGKYCIRYEITFADGSKKKKQLGGFSLLKEANKVKEELILQLNTGTYVPYHFTVKEFYDYWLYYYMMDEKKITYSTFITYRNVIYNYLLKKISPDMDISQVESTHLIKFMNSINSYSIRSNAYAVIGSSFATAKKCHIINRNPAPFAVQTIRAKMKQNKKAALKRTTFSLQQLQNILLTCKNEEPDYYLLMLICATTGIRISEALGLQFENVDYFNSRLHIVWQKGRTIQGDGWESHMATSQLIRPKTYSSIRSVELPQFVLDEIVLTKTKYDYLIRNDVSFHYTSDFVIVNSIGKPLSRDSKISHAFKHVLELCGIDSEKYHWHDLRHTYATLLKKNINNLKMISKVLGHATTNMTEEVYIDTQKEVIDLCNVMNNYAENLISQVQKNDEKIAQQDFDMAKMVDFLT</sequence>
<keyword evidence="2" id="KW-0238">DNA-binding</keyword>
<dbReference type="InterPro" id="IPR002104">
    <property type="entry name" value="Integrase_catalytic"/>
</dbReference>
<dbReference type="InterPro" id="IPR050090">
    <property type="entry name" value="Tyrosine_recombinase_XerCD"/>
</dbReference>
<proteinExistence type="inferred from homology"/>
<dbReference type="Gene3D" id="1.10.150.130">
    <property type="match status" value="1"/>
</dbReference>
<dbReference type="Pfam" id="PF00589">
    <property type="entry name" value="Phage_integrase"/>
    <property type="match status" value="1"/>
</dbReference>
<accession>A0A173TC60</accession>
<dbReference type="GO" id="GO:0003677">
    <property type="term" value="F:DNA binding"/>
    <property type="evidence" value="ECO:0007669"/>
    <property type="project" value="UniProtKB-KW"/>
</dbReference>
<gene>
    <name evidence="5" type="primary">xerD_9</name>
    <name evidence="5" type="ORF">ERS852574_02090</name>
</gene>
<dbReference type="GO" id="GO:0006310">
    <property type="term" value="P:DNA recombination"/>
    <property type="evidence" value="ECO:0007669"/>
    <property type="project" value="UniProtKB-KW"/>
</dbReference>
<evidence type="ECO:0000256" key="2">
    <source>
        <dbReference type="ARBA" id="ARBA00023125"/>
    </source>
</evidence>
<dbReference type="GO" id="GO:0015074">
    <property type="term" value="P:DNA integration"/>
    <property type="evidence" value="ECO:0007669"/>
    <property type="project" value="InterPro"/>
</dbReference>
<dbReference type="InterPro" id="IPR010998">
    <property type="entry name" value="Integrase_recombinase_N"/>
</dbReference>
<feature type="domain" description="Tyr recombinase" evidence="4">
    <location>
        <begin position="195"/>
        <end position="408"/>
    </location>
</feature>
<dbReference type="RefSeq" id="WP_055157212.1">
    <property type="nucleotide sequence ID" value="NZ_CYXR01000014.1"/>
</dbReference>
<dbReference type="Proteomes" id="UP000095727">
    <property type="component" value="Unassembled WGS sequence"/>
</dbReference>
<evidence type="ECO:0000256" key="1">
    <source>
        <dbReference type="ARBA" id="ARBA00008857"/>
    </source>
</evidence>
<name>A0A173TC60_9FIRM</name>
<dbReference type="PANTHER" id="PTHR30349:SF64">
    <property type="entry name" value="PROPHAGE INTEGRASE INTD-RELATED"/>
    <property type="match status" value="1"/>
</dbReference>
<comment type="similarity">
    <text evidence="1">Belongs to the 'phage' integrase family.</text>
</comment>
<dbReference type="PROSITE" id="PS51898">
    <property type="entry name" value="TYR_RECOMBINASE"/>
    <property type="match status" value="1"/>
</dbReference>
<evidence type="ECO:0000256" key="3">
    <source>
        <dbReference type="ARBA" id="ARBA00023172"/>
    </source>
</evidence>